<dbReference type="GO" id="GO:0050163">
    <property type="term" value="F:oxaloacetate tautomerase activity"/>
    <property type="evidence" value="ECO:0007669"/>
    <property type="project" value="UniProtKB-ARBA"/>
</dbReference>
<dbReference type="Pfam" id="PF01557">
    <property type="entry name" value="FAA_hydrolase"/>
    <property type="match status" value="1"/>
</dbReference>
<dbReference type="Gene3D" id="3.90.850.10">
    <property type="entry name" value="Fumarylacetoacetase-like, C-terminal domain"/>
    <property type="match status" value="1"/>
</dbReference>
<sequence length="448" mass="48032">MESKNRAFSTVISGNRQRNEEIKPEVRAAIITAINNGAKRADVARQFGVGYSSISGILRRFKATGSLLSQPRAGRPKSLTARDNRALIRHVRRNAEAPRKSLGNALPSSVSDSTIRRALSAHGVVPHVASSATPSVTGGVAPRLASTHRHNAIDTLPSKMASFSRLVRFVAQNGRTYYGDAILPPGVTDVAGACQARIVTGDIFGKHDVLDEAVDIQRLLPPLAPRDAGSVRCLGLNYKDHALETNNRPPAYPVLFYKPPTALAGPGDPIPVSAMAQERPGIDYECELVVVIAKQCLDVSEAQALDFVLGYAVGNDVSHRGWQMLPDGGQWSHGKGFDGWAPYGPAIVSTNVIKDSQNLAIWTKVNGQMVQHGLTENMIFSVAQTVSLLSRGVTLMPGDLIFTGTPAGVAMGRKSQPWLKDGDIVEVGLEKVGTCTNQIVFAKPKPKM</sequence>
<feature type="domain" description="Fumarylacetoacetase-like C-terminal" evidence="3">
    <location>
        <begin position="231"/>
        <end position="440"/>
    </location>
</feature>
<evidence type="ECO:0000256" key="2">
    <source>
        <dbReference type="ARBA" id="ARBA00022723"/>
    </source>
</evidence>
<accession>A0A2C5XSW7</accession>
<dbReference type="PANTHER" id="PTHR11820">
    <property type="entry name" value="ACYLPYRUVASE"/>
    <property type="match status" value="1"/>
</dbReference>
<dbReference type="GO" id="GO:0006107">
    <property type="term" value="P:oxaloacetate metabolic process"/>
    <property type="evidence" value="ECO:0007669"/>
    <property type="project" value="UniProtKB-ARBA"/>
</dbReference>
<dbReference type="PANTHER" id="PTHR11820:SF112">
    <property type="entry name" value="FUMARYLACETOACETATE HYDROLASE FAMILY PROTEIN (AFU_ORTHOLOGUE AFUA_1G02370)-RELATED"/>
    <property type="match status" value="1"/>
</dbReference>
<feature type="domain" description="Insertion element IS150 protein InsJ-like helix-turn-helix" evidence="4">
    <location>
        <begin position="27"/>
        <end position="77"/>
    </location>
</feature>
<dbReference type="SUPFAM" id="SSF46689">
    <property type="entry name" value="Homeodomain-like"/>
    <property type="match status" value="1"/>
</dbReference>
<gene>
    <name evidence="5" type="ORF">CDD82_2864</name>
</gene>
<keyword evidence="2" id="KW-0479">Metal-binding</keyword>
<dbReference type="OrthoDB" id="411064at2759"/>
<organism evidence="5 6">
    <name type="scientific">Ophiocordyceps australis</name>
    <dbReference type="NCBI Taxonomy" id="1399860"/>
    <lineage>
        <taxon>Eukaryota</taxon>
        <taxon>Fungi</taxon>
        <taxon>Dikarya</taxon>
        <taxon>Ascomycota</taxon>
        <taxon>Pezizomycotina</taxon>
        <taxon>Sordariomycetes</taxon>
        <taxon>Hypocreomycetidae</taxon>
        <taxon>Hypocreales</taxon>
        <taxon>Ophiocordycipitaceae</taxon>
        <taxon>Ophiocordyceps</taxon>
    </lineage>
</organism>
<dbReference type="SUPFAM" id="SSF56529">
    <property type="entry name" value="FAH"/>
    <property type="match status" value="1"/>
</dbReference>
<comment type="similarity">
    <text evidence="1">Belongs to the FAH family.</text>
</comment>
<evidence type="ECO:0000259" key="4">
    <source>
        <dbReference type="Pfam" id="PF13518"/>
    </source>
</evidence>
<dbReference type="AlphaFoldDB" id="A0A2C5XSW7"/>
<keyword evidence="6" id="KW-1185">Reference proteome</keyword>
<dbReference type="InterPro" id="IPR036388">
    <property type="entry name" value="WH-like_DNA-bd_sf"/>
</dbReference>
<dbReference type="FunFam" id="3.90.850.10:FF:000002">
    <property type="entry name" value="2-hydroxyhepta-2,4-diene-1,7-dioate isomerase"/>
    <property type="match status" value="1"/>
</dbReference>
<dbReference type="Proteomes" id="UP000224854">
    <property type="component" value="Unassembled WGS sequence"/>
</dbReference>
<dbReference type="InterPro" id="IPR055247">
    <property type="entry name" value="InsJ-like_HTH"/>
</dbReference>
<evidence type="ECO:0000256" key="1">
    <source>
        <dbReference type="ARBA" id="ARBA00010211"/>
    </source>
</evidence>
<dbReference type="InterPro" id="IPR036663">
    <property type="entry name" value="Fumarylacetoacetase_C_sf"/>
</dbReference>
<dbReference type="EMBL" id="NJEU01000210">
    <property type="protein sequence ID" value="PHH78769.1"/>
    <property type="molecule type" value="Genomic_DNA"/>
</dbReference>
<comment type="caution">
    <text evidence="5">The sequence shown here is derived from an EMBL/GenBank/DDBJ whole genome shotgun (WGS) entry which is preliminary data.</text>
</comment>
<dbReference type="InterPro" id="IPR011234">
    <property type="entry name" value="Fumarylacetoacetase-like_C"/>
</dbReference>
<name>A0A2C5XSW7_9HYPO</name>
<dbReference type="Gene3D" id="1.10.10.10">
    <property type="entry name" value="Winged helix-like DNA-binding domain superfamily/Winged helix DNA-binding domain"/>
    <property type="match status" value="1"/>
</dbReference>
<dbReference type="Pfam" id="PF13518">
    <property type="entry name" value="HTH_28"/>
    <property type="match status" value="1"/>
</dbReference>
<evidence type="ECO:0000313" key="6">
    <source>
        <dbReference type="Proteomes" id="UP000224854"/>
    </source>
</evidence>
<proteinExistence type="inferred from homology"/>
<dbReference type="InterPro" id="IPR009057">
    <property type="entry name" value="Homeodomain-like_sf"/>
</dbReference>
<evidence type="ECO:0000313" key="5">
    <source>
        <dbReference type="EMBL" id="PHH78769.1"/>
    </source>
</evidence>
<protein>
    <submittedName>
        <fullName evidence="5">Uncharacterized protein</fullName>
    </submittedName>
</protein>
<dbReference type="GO" id="GO:0046872">
    <property type="term" value="F:metal ion binding"/>
    <property type="evidence" value="ECO:0007669"/>
    <property type="project" value="UniProtKB-KW"/>
</dbReference>
<evidence type="ECO:0000259" key="3">
    <source>
        <dbReference type="Pfam" id="PF01557"/>
    </source>
</evidence>
<reference evidence="5 6" key="1">
    <citation type="submission" date="2017-06" db="EMBL/GenBank/DDBJ databases">
        <title>Ant-infecting Ophiocordyceps genomes reveal a high diversity of potential behavioral manipulation genes and a possible major role for enterotoxins.</title>
        <authorList>
            <person name="De Bekker C."/>
            <person name="Evans H.C."/>
            <person name="Brachmann A."/>
            <person name="Hughes D.P."/>
        </authorList>
    </citation>
    <scope>NUCLEOTIDE SEQUENCE [LARGE SCALE GENOMIC DNA]</scope>
    <source>
        <strain evidence="5 6">1348a</strain>
    </source>
</reference>